<organism evidence="2 3">
    <name type="scientific">Geodia barretti</name>
    <name type="common">Barrett's horny sponge</name>
    <dbReference type="NCBI Taxonomy" id="519541"/>
    <lineage>
        <taxon>Eukaryota</taxon>
        <taxon>Metazoa</taxon>
        <taxon>Porifera</taxon>
        <taxon>Demospongiae</taxon>
        <taxon>Heteroscleromorpha</taxon>
        <taxon>Tetractinellida</taxon>
        <taxon>Astrophorina</taxon>
        <taxon>Geodiidae</taxon>
        <taxon>Geodia</taxon>
    </lineage>
</organism>
<proteinExistence type="predicted"/>
<dbReference type="AlphaFoldDB" id="A0AA35TQI2"/>
<evidence type="ECO:0000313" key="3">
    <source>
        <dbReference type="Proteomes" id="UP001174909"/>
    </source>
</evidence>
<feature type="compositionally biased region" description="Acidic residues" evidence="1">
    <location>
        <begin position="9"/>
        <end position="18"/>
    </location>
</feature>
<evidence type="ECO:0000256" key="1">
    <source>
        <dbReference type="SAM" id="MobiDB-lite"/>
    </source>
</evidence>
<dbReference type="EMBL" id="CASHTH010003970">
    <property type="protein sequence ID" value="CAI8051871.1"/>
    <property type="molecule type" value="Genomic_DNA"/>
</dbReference>
<reference evidence="2" key="1">
    <citation type="submission" date="2023-03" db="EMBL/GenBank/DDBJ databases">
        <authorList>
            <person name="Steffen K."/>
            <person name="Cardenas P."/>
        </authorList>
    </citation>
    <scope>NUCLEOTIDE SEQUENCE</scope>
</reference>
<protein>
    <submittedName>
        <fullName evidence="2">Uncharacterized protein</fullName>
    </submittedName>
</protein>
<sequence length="47" mass="5114">MSHEGDSGSAEETEEFQDGGDQSYRYVGVSKARVNGQSMSKYAPVQN</sequence>
<evidence type="ECO:0000313" key="2">
    <source>
        <dbReference type="EMBL" id="CAI8051871.1"/>
    </source>
</evidence>
<feature type="region of interest" description="Disordered" evidence="1">
    <location>
        <begin position="1"/>
        <end position="28"/>
    </location>
</feature>
<accession>A0AA35TQI2</accession>
<keyword evidence="3" id="KW-1185">Reference proteome</keyword>
<dbReference type="Proteomes" id="UP001174909">
    <property type="component" value="Unassembled WGS sequence"/>
</dbReference>
<comment type="caution">
    <text evidence="2">The sequence shown here is derived from an EMBL/GenBank/DDBJ whole genome shotgun (WGS) entry which is preliminary data.</text>
</comment>
<name>A0AA35TQI2_GEOBA</name>
<gene>
    <name evidence="2" type="ORF">GBAR_LOCUS28385</name>
</gene>